<dbReference type="PANTHER" id="PTHR14359">
    <property type="entry name" value="HOMO-OLIGOMERIC FLAVIN CONTAINING CYS DECARBOXYLASE FAMILY"/>
    <property type="match status" value="1"/>
</dbReference>
<organism evidence="8 9">
    <name type="scientific">Paraburkholderia solisilvae</name>
    <dbReference type="NCBI Taxonomy" id="624376"/>
    <lineage>
        <taxon>Bacteria</taxon>
        <taxon>Pseudomonadati</taxon>
        <taxon>Pseudomonadota</taxon>
        <taxon>Betaproteobacteria</taxon>
        <taxon>Burkholderiales</taxon>
        <taxon>Burkholderiaceae</taxon>
        <taxon>Paraburkholderia</taxon>
    </lineage>
</organism>
<keyword evidence="3 4" id="KW-0436">Ligase</keyword>
<dbReference type="Gene3D" id="3.40.50.1950">
    <property type="entry name" value="Flavin prenyltransferase-like"/>
    <property type="match status" value="1"/>
</dbReference>
<dbReference type="InterPro" id="IPR036551">
    <property type="entry name" value="Flavin_trans-like"/>
</dbReference>
<dbReference type="InterPro" id="IPR003382">
    <property type="entry name" value="Flavoprotein"/>
</dbReference>
<dbReference type="GO" id="GO:0010181">
    <property type="term" value="F:FMN binding"/>
    <property type="evidence" value="ECO:0007669"/>
    <property type="project" value="UniProtKB-UniRule"/>
</dbReference>
<feature type="active site" description="Proton donor" evidence="3">
    <location>
        <position position="206"/>
    </location>
</feature>
<dbReference type="InterPro" id="IPR035929">
    <property type="entry name" value="CoaB-like_sf"/>
</dbReference>
<accession>A0A6J5EKT7</accession>
<feature type="region of interest" description="Disordered" evidence="5">
    <location>
        <begin position="1"/>
        <end position="27"/>
    </location>
</feature>
<dbReference type="EC" id="6.3.2.5" evidence="3"/>
<dbReference type="SUPFAM" id="SSF52507">
    <property type="entry name" value="Homo-oligomeric flavin-containing Cys decarboxylases, HFCD"/>
    <property type="match status" value="1"/>
</dbReference>
<keyword evidence="3 4" id="KW-0285">Flavoprotein</keyword>
<dbReference type="EMBL" id="CADIKF010000043">
    <property type="protein sequence ID" value="CAB3765852.1"/>
    <property type="molecule type" value="Genomic_DNA"/>
</dbReference>
<dbReference type="Proteomes" id="UP000494329">
    <property type="component" value="Unassembled WGS sequence"/>
</dbReference>
<evidence type="ECO:0000259" key="6">
    <source>
        <dbReference type="Pfam" id="PF02441"/>
    </source>
</evidence>
<dbReference type="NCBIfam" id="TIGR00521">
    <property type="entry name" value="coaBC_dfp"/>
    <property type="match status" value="1"/>
</dbReference>
<feature type="binding site" evidence="3">
    <location>
        <position position="336"/>
    </location>
    <ligand>
        <name>CTP</name>
        <dbReference type="ChEBI" id="CHEBI:37563"/>
    </ligand>
</feature>
<dbReference type="UniPathway" id="UPA00241">
    <property type="reaction ID" value="UER00353"/>
</dbReference>
<comment type="similarity">
    <text evidence="3 4">In the N-terminal section; belongs to the HFCD (homo-oligomeric flavin containing Cys decarboxylase) superfamily.</text>
</comment>
<feature type="binding site" evidence="3">
    <location>
        <begin position="354"/>
        <end position="357"/>
    </location>
    <ligand>
        <name>CTP</name>
        <dbReference type="ChEBI" id="CHEBI:37563"/>
    </ligand>
</feature>
<comment type="cofactor">
    <cofactor evidence="3">
        <name>Mg(2+)</name>
        <dbReference type="ChEBI" id="CHEBI:18420"/>
    </cofactor>
</comment>
<dbReference type="GO" id="GO:0015937">
    <property type="term" value="P:coenzyme A biosynthetic process"/>
    <property type="evidence" value="ECO:0007669"/>
    <property type="project" value="UniProtKB-UniRule"/>
</dbReference>
<feature type="region of interest" description="Phosphopantothenate--cysteine ligase" evidence="3">
    <location>
        <begin position="238"/>
        <end position="449"/>
    </location>
</feature>
<dbReference type="GO" id="GO:0004632">
    <property type="term" value="F:phosphopantothenate--cysteine ligase activity"/>
    <property type="evidence" value="ECO:0007669"/>
    <property type="project" value="UniProtKB-UniRule"/>
</dbReference>
<comment type="catalytic activity">
    <reaction evidence="3 4">
        <text>(R)-4'-phosphopantothenate + L-cysteine + CTP = N-[(R)-4-phosphopantothenoyl]-L-cysteine + CMP + diphosphate + H(+)</text>
        <dbReference type="Rhea" id="RHEA:19397"/>
        <dbReference type="ChEBI" id="CHEBI:10986"/>
        <dbReference type="ChEBI" id="CHEBI:15378"/>
        <dbReference type="ChEBI" id="CHEBI:33019"/>
        <dbReference type="ChEBI" id="CHEBI:35235"/>
        <dbReference type="ChEBI" id="CHEBI:37563"/>
        <dbReference type="ChEBI" id="CHEBI:59458"/>
        <dbReference type="ChEBI" id="CHEBI:60377"/>
        <dbReference type="EC" id="6.3.2.5"/>
    </reaction>
</comment>
<dbReference type="Pfam" id="PF02441">
    <property type="entry name" value="Flavoprotein"/>
    <property type="match status" value="1"/>
</dbReference>
<sequence length="449" mass="47327">MASKLTHDARGASTVKAANAEASDPPTRIAAEDSADVSAAGFAPAAASGELAGKHVLLGMTGGIACYKIAELTRLLVKAGATVQIAMTDAATQFITPVTMQALSGRPVYTSQWDARIPNNMPHIDLSREADAIVIAPASTDFLAKLAHGLADDLLSTLCIARDCPLLVVPAMNRQMWTHPATQRNVALLRGDGVEVLGPDSGAQACGETGDGRMLEPEATYEAIVSFFQPKILAGRRVLLTAGPTFEPLDPVRGITNRSSGKMGFALARAAQQAGADVHIVAGPVALDTPWGVHREDVQTAQQMHDAVMRAVADYDIFIGVAAVADWRADHVSEHKIKKTADRAVPAFTFVENPDILSSVANLTHPPYCVGFAAESGDLDVHGEEKRVRKNVPLLVGNLGPLTFGLDDNEVALFEAAGITRLPRAGKQAIARALIAEIARRLPDASLIG</sequence>
<keyword evidence="2 3" id="KW-0456">Lyase</keyword>
<dbReference type="SUPFAM" id="SSF102645">
    <property type="entry name" value="CoaB-like"/>
    <property type="match status" value="1"/>
</dbReference>
<evidence type="ECO:0000256" key="5">
    <source>
        <dbReference type="SAM" id="MobiDB-lite"/>
    </source>
</evidence>
<dbReference type="InterPro" id="IPR007085">
    <property type="entry name" value="DNA/pantothenate-metab_flavo_C"/>
</dbReference>
<evidence type="ECO:0000313" key="8">
    <source>
        <dbReference type="EMBL" id="CAB3765852.1"/>
    </source>
</evidence>
<feature type="domain" description="Flavoprotein" evidence="6">
    <location>
        <begin position="54"/>
        <end position="225"/>
    </location>
</feature>
<keyword evidence="1 3" id="KW-0210">Decarboxylase</keyword>
<comment type="caution">
    <text evidence="3">Lacks conserved residue(s) required for the propagation of feature annotation.</text>
</comment>
<evidence type="ECO:0000313" key="9">
    <source>
        <dbReference type="Proteomes" id="UP000494329"/>
    </source>
</evidence>
<comment type="function">
    <text evidence="3">Catalyzes two sequential steps in the biosynthesis of coenzyme A. In the first step cysteine is conjugated to 4'-phosphopantothenate to form 4-phosphopantothenoylcysteine. In the second step the latter compound is decarboxylated to form 4'-phosphopantotheine.</text>
</comment>
<name>A0A6J5EKT7_9BURK</name>
<keyword evidence="9" id="KW-1185">Reference proteome</keyword>
<reference evidence="8 9" key="1">
    <citation type="submission" date="2020-04" db="EMBL/GenBank/DDBJ databases">
        <authorList>
            <person name="De Canck E."/>
        </authorList>
    </citation>
    <scope>NUCLEOTIDE SEQUENCE [LARGE SCALE GENOMIC DNA]</scope>
    <source>
        <strain evidence="8 9">LMG 29739</strain>
    </source>
</reference>
<dbReference type="Pfam" id="PF04127">
    <property type="entry name" value="DFP"/>
    <property type="match status" value="1"/>
</dbReference>
<dbReference type="GO" id="GO:0004633">
    <property type="term" value="F:phosphopantothenoylcysteine decarboxylase activity"/>
    <property type="evidence" value="ECO:0007669"/>
    <property type="project" value="UniProtKB-UniRule"/>
</dbReference>
<feature type="binding site" evidence="3">
    <location>
        <position position="372"/>
    </location>
    <ligand>
        <name>CTP</name>
        <dbReference type="ChEBI" id="CHEBI:37563"/>
    </ligand>
</feature>
<dbReference type="GO" id="GO:0071513">
    <property type="term" value="C:phosphopantothenoylcysteine decarboxylase complex"/>
    <property type="evidence" value="ECO:0007669"/>
    <property type="project" value="TreeGrafter"/>
</dbReference>
<keyword evidence="3" id="KW-0479">Metal-binding</keyword>
<feature type="binding site" evidence="3">
    <location>
        <position position="390"/>
    </location>
    <ligand>
        <name>CTP</name>
        <dbReference type="ChEBI" id="CHEBI:37563"/>
    </ligand>
</feature>
<comment type="cofactor">
    <cofactor evidence="3">
        <name>FMN</name>
        <dbReference type="ChEBI" id="CHEBI:58210"/>
    </cofactor>
    <text evidence="3">Binds 1 FMN per subunit.</text>
</comment>
<comment type="similarity">
    <text evidence="3 4">In the C-terminal section; belongs to the PPC synthetase family.</text>
</comment>
<dbReference type="EC" id="4.1.1.36" evidence="3"/>
<dbReference type="PANTHER" id="PTHR14359:SF6">
    <property type="entry name" value="PHOSPHOPANTOTHENOYLCYSTEINE DECARBOXYLASE"/>
    <property type="match status" value="1"/>
</dbReference>
<dbReference type="GO" id="GO:0015941">
    <property type="term" value="P:pantothenate catabolic process"/>
    <property type="evidence" value="ECO:0007669"/>
    <property type="project" value="InterPro"/>
</dbReference>
<evidence type="ECO:0000259" key="7">
    <source>
        <dbReference type="Pfam" id="PF04127"/>
    </source>
</evidence>
<keyword evidence="3 4" id="KW-0288">FMN</keyword>
<dbReference type="AlphaFoldDB" id="A0A6J5EKT7"/>
<dbReference type="HAMAP" id="MF_02225">
    <property type="entry name" value="CoaBC"/>
    <property type="match status" value="1"/>
</dbReference>
<comment type="function">
    <text evidence="4">Catalyzes two steps in the biosynthesis of coenzyme A. In the first step cysteine is conjugated to 4'-phosphopantothenate to form 4-phosphopantothenoylcysteine, in the latter compound is decarboxylated to form 4'-phosphopantotheine.</text>
</comment>
<comment type="catalytic activity">
    <reaction evidence="3 4">
        <text>N-[(R)-4-phosphopantothenoyl]-L-cysteine + H(+) = (R)-4'-phosphopantetheine + CO2</text>
        <dbReference type="Rhea" id="RHEA:16793"/>
        <dbReference type="ChEBI" id="CHEBI:15378"/>
        <dbReference type="ChEBI" id="CHEBI:16526"/>
        <dbReference type="ChEBI" id="CHEBI:59458"/>
        <dbReference type="ChEBI" id="CHEBI:61723"/>
        <dbReference type="EC" id="4.1.1.36"/>
    </reaction>
</comment>
<feature type="region of interest" description="Phosphopantothenoylcysteine decarboxylase" evidence="3">
    <location>
        <begin position="1"/>
        <end position="237"/>
    </location>
</feature>
<evidence type="ECO:0000256" key="4">
    <source>
        <dbReference type="RuleBase" id="RU364078"/>
    </source>
</evidence>
<gene>
    <name evidence="3 8" type="primary">coaBC</name>
    <name evidence="8" type="ORF">LMG29739_04676</name>
</gene>
<feature type="domain" description="DNA/pantothenate metabolism flavoprotein C-terminal" evidence="7">
    <location>
        <begin position="233"/>
        <end position="440"/>
    </location>
</feature>
<keyword evidence="3" id="KW-0511">Multifunctional enzyme</keyword>
<proteinExistence type="inferred from homology"/>
<evidence type="ECO:0000256" key="2">
    <source>
        <dbReference type="ARBA" id="ARBA00023239"/>
    </source>
</evidence>
<evidence type="ECO:0000256" key="3">
    <source>
        <dbReference type="HAMAP-Rule" id="MF_02225"/>
    </source>
</evidence>
<comment type="pathway">
    <text evidence="3 4">Cofactor biosynthesis; coenzyme A biosynthesis; CoA from (R)-pantothenate: step 2/5.</text>
</comment>
<feature type="binding site" evidence="3">
    <location>
        <position position="326"/>
    </location>
    <ligand>
        <name>CTP</name>
        <dbReference type="ChEBI" id="CHEBI:37563"/>
    </ligand>
</feature>
<comment type="pathway">
    <text evidence="3 4">Cofactor biosynthesis; coenzyme A biosynthesis; CoA from (R)-pantothenate: step 3/5.</text>
</comment>
<evidence type="ECO:0000256" key="1">
    <source>
        <dbReference type="ARBA" id="ARBA00022793"/>
    </source>
</evidence>
<dbReference type="Gene3D" id="3.40.50.10300">
    <property type="entry name" value="CoaB-like"/>
    <property type="match status" value="1"/>
</dbReference>
<protein>
    <recommendedName>
        <fullName evidence="3">Coenzyme A biosynthesis bifunctional protein CoaBC</fullName>
    </recommendedName>
    <alternativeName>
        <fullName evidence="3">DNA/pantothenate metabolism flavoprotein</fullName>
    </alternativeName>
    <alternativeName>
        <fullName evidence="3">Phosphopantothenoylcysteine synthetase/decarboxylase</fullName>
        <shortName evidence="3">PPCS-PPCDC</shortName>
    </alternativeName>
    <domain>
        <recommendedName>
            <fullName evidence="3">Phosphopantothenoylcysteine decarboxylase</fullName>
            <shortName evidence="3">PPC decarboxylase</shortName>
            <shortName evidence="3">PPC-DC</shortName>
            <ecNumber evidence="3">4.1.1.36</ecNumber>
        </recommendedName>
        <alternativeName>
            <fullName evidence="3">CoaC</fullName>
        </alternativeName>
    </domain>
    <domain>
        <recommendedName>
            <fullName evidence="3">Phosphopantothenate--cysteine ligase</fullName>
            <ecNumber evidence="3">6.3.2.5</ecNumber>
        </recommendedName>
        <alternativeName>
            <fullName evidence="3">CoaB</fullName>
        </alternativeName>
        <alternativeName>
            <fullName evidence="3">Phosphopantothenoylcysteine synthetase</fullName>
            <shortName evidence="3">PPC synthetase</shortName>
            <shortName evidence="3">PPC-S</shortName>
        </alternativeName>
    </domain>
</protein>
<keyword evidence="3" id="KW-0460">Magnesium</keyword>
<feature type="binding site" evidence="3">
    <location>
        <position position="386"/>
    </location>
    <ligand>
        <name>CTP</name>
        <dbReference type="ChEBI" id="CHEBI:37563"/>
    </ligand>
</feature>
<feature type="compositionally biased region" description="Basic and acidic residues" evidence="5">
    <location>
        <begin position="1"/>
        <end position="10"/>
    </location>
</feature>
<dbReference type="InterPro" id="IPR005252">
    <property type="entry name" value="CoaBC"/>
</dbReference>
<dbReference type="GO" id="GO:0046872">
    <property type="term" value="F:metal ion binding"/>
    <property type="evidence" value="ECO:0007669"/>
    <property type="project" value="UniProtKB-KW"/>
</dbReference>